<comment type="caution">
    <text evidence="3">The sequence shown here is derived from an EMBL/GenBank/DDBJ whole genome shotgun (WGS) entry which is preliminary data.</text>
</comment>
<proteinExistence type="inferred from homology"/>
<dbReference type="Pfam" id="PF01425">
    <property type="entry name" value="Amidase"/>
    <property type="match status" value="1"/>
</dbReference>
<dbReference type="InterPro" id="IPR036928">
    <property type="entry name" value="AS_sf"/>
</dbReference>
<protein>
    <submittedName>
        <fullName evidence="3">Amidase</fullName>
    </submittedName>
</protein>
<dbReference type="Proteomes" id="UP000229730">
    <property type="component" value="Unassembled WGS sequence"/>
</dbReference>
<feature type="domain" description="Amidase" evidence="2">
    <location>
        <begin position="30"/>
        <end position="453"/>
    </location>
</feature>
<accession>A0A2G4YT12</accession>
<dbReference type="PANTHER" id="PTHR11895">
    <property type="entry name" value="TRANSAMIDASE"/>
    <property type="match status" value="1"/>
</dbReference>
<name>A0A2G4YT12_9PROT</name>
<organism evidence="3 4">
    <name type="scientific">Paremcibacter congregatus</name>
    <dbReference type="NCBI Taxonomy" id="2043170"/>
    <lineage>
        <taxon>Bacteria</taxon>
        <taxon>Pseudomonadati</taxon>
        <taxon>Pseudomonadota</taxon>
        <taxon>Alphaproteobacteria</taxon>
        <taxon>Emcibacterales</taxon>
        <taxon>Emcibacteraceae</taxon>
        <taxon>Paremcibacter</taxon>
    </lineage>
</organism>
<dbReference type="Gene3D" id="3.90.1300.10">
    <property type="entry name" value="Amidase signature (AS) domain"/>
    <property type="match status" value="1"/>
</dbReference>
<dbReference type="OrthoDB" id="7490557at2"/>
<comment type="similarity">
    <text evidence="1">Belongs to the amidase family.</text>
</comment>
<sequence>MKPEEYAAYDALDLKMLLDNGEISALELHEVAMAAIEALNPKLNFLTSFSPEEAERALAQINAQAAFAGIPFLVKGGVGMSGQPAVPSCRLGDGLICQEDSELVRRLKRTGVVTLGSTNIPELCNSFTTESISSGPCRNPWNIEHSSGGSSGGSSAAVAAGIVPMAQSGDGAGSIRVPAHFCGVFGLAASRGRNPIGPYGHPDIFGLLRKHVTTRSVRDSAAMLDQLHGPEIGAFHQSRPPQRPFLEEVSADPGNLRIAFSTASPSGHPLHPECATAVSNAAHLCEALGHNVEETAFVYDWDIFLKGFYDYWAFGLGGGVKGLEQVSGKKAGPDNLERSAFLMFEHFKGLTSERINQVIAELYAINERVGRFFEQWDVLITPVALTPTPKLGLFNDTAEGFYSIEQMLSEQAPFTAIFNVSGQPSMSVPLYQSAEGLPIGVLCTAPIGNEAALIRLAAQFEQACPWIQRRPPVSLYV</sequence>
<reference evidence="3 4" key="1">
    <citation type="submission" date="2017-10" db="EMBL/GenBank/DDBJ databases">
        <title>Frigbacter circumglobatus gen. nov. sp. nov., isolated from sediment cultured in situ.</title>
        <authorList>
            <person name="Zhao Z."/>
        </authorList>
    </citation>
    <scope>NUCLEOTIDE SEQUENCE [LARGE SCALE GENOMIC DNA]</scope>
    <source>
        <strain evidence="3 4">ZYL</strain>
    </source>
</reference>
<dbReference type="PANTHER" id="PTHR11895:SF7">
    <property type="entry name" value="GLUTAMYL-TRNA(GLN) AMIDOTRANSFERASE SUBUNIT A, MITOCHONDRIAL"/>
    <property type="match status" value="1"/>
</dbReference>
<dbReference type="SUPFAM" id="SSF75304">
    <property type="entry name" value="Amidase signature (AS) enzymes"/>
    <property type="match status" value="1"/>
</dbReference>
<evidence type="ECO:0000313" key="3">
    <source>
        <dbReference type="EMBL" id="PHZ85482.1"/>
    </source>
</evidence>
<gene>
    <name evidence="3" type="ORF">CRD36_06585</name>
</gene>
<dbReference type="EMBL" id="PDEM01000012">
    <property type="protein sequence ID" value="PHZ85482.1"/>
    <property type="molecule type" value="Genomic_DNA"/>
</dbReference>
<dbReference type="AlphaFoldDB" id="A0A2G4YT12"/>
<dbReference type="InParanoid" id="A0A2G4YT12"/>
<evidence type="ECO:0000313" key="4">
    <source>
        <dbReference type="Proteomes" id="UP000229730"/>
    </source>
</evidence>
<dbReference type="GO" id="GO:0003824">
    <property type="term" value="F:catalytic activity"/>
    <property type="evidence" value="ECO:0007669"/>
    <property type="project" value="InterPro"/>
</dbReference>
<dbReference type="InterPro" id="IPR000120">
    <property type="entry name" value="Amidase"/>
</dbReference>
<evidence type="ECO:0000256" key="1">
    <source>
        <dbReference type="ARBA" id="ARBA00009199"/>
    </source>
</evidence>
<evidence type="ECO:0000259" key="2">
    <source>
        <dbReference type="Pfam" id="PF01425"/>
    </source>
</evidence>
<dbReference type="RefSeq" id="WP_099471970.1">
    <property type="nucleotide sequence ID" value="NZ_CP041025.1"/>
</dbReference>
<dbReference type="InterPro" id="IPR023631">
    <property type="entry name" value="Amidase_dom"/>
</dbReference>
<keyword evidence="4" id="KW-1185">Reference proteome</keyword>